<evidence type="ECO:0000313" key="3">
    <source>
        <dbReference type="Proteomes" id="UP000234275"/>
    </source>
</evidence>
<dbReference type="CDD" id="cd09917">
    <property type="entry name" value="F-box_SF"/>
    <property type="match status" value="1"/>
</dbReference>
<reference evidence="2 3" key="1">
    <citation type="submission" date="2016-12" db="EMBL/GenBank/DDBJ databases">
        <title>The genomes of Aspergillus section Nigri reveals drivers in fungal speciation.</title>
        <authorList>
            <consortium name="DOE Joint Genome Institute"/>
            <person name="Vesth T.C."/>
            <person name="Nybo J."/>
            <person name="Theobald S."/>
            <person name="Brandl J."/>
            <person name="Frisvad J.C."/>
            <person name="Nielsen K.F."/>
            <person name="Lyhne E.K."/>
            <person name="Kogle M.E."/>
            <person name="Kuo A."/>
            <person name="Riley R."/>
            <person name="Clum A."/>
            <person name="Nolan M."/>
            <person name="Lipzen A."/>
            <person name="Salamov A."/>
            <person name="Henrissat B."/>
            <person name="Wiebenga A."/>
            <person name="De Vries R.P."/>
            <person name="Grigoriev I.V."/>
            <person name="Mortensen U.H."/>
            <person name="Andersen M.R."/>
            <person name="Baker S.E."/>
        </authorList>
    </citation>
    <scope>NUCLEOTIDE SEQUENCE [LARGE SCALE GENOMIC DNA]</scope>
    <source>
        <strain evidence="2 3">IBT 23096</strain>
    </source>
</reference>
<sequence>MSLSRLPLELILNIAHFLRCQRDLSSFMRTTRTFYSLVHPVLYRFDVRKRLGSALLFAASNGYTDLVKKLLAAGASIEACDRTDVYGEYEMKPDGTCTKAGNPILAAAHHGHLATLKTLLAETRPRQSCTNPQMRVVLHWAIRSHNIEIIDLMLARGAAIGLPKGEYIVFLKSNTALGVAITSGCPDEILERLLQRGAEVWEPENPCPWYEATVQREGHMLQLLLKHGRRPNSDRVLCELALRCDDTRALARITDPTTGGLDIRIHGHPALFTAVEMGHFEMAKYLVAHGANPHLHCSYQEWGGRYSTVWAAVQARHMGLLRFLVTEQGVRPDEQDIREAVRAEFEEAVTLLSSRGCQETPEKEYMTSYVTALKEKMNLKPSFHITTHAHLRCPTSKAAFLAQVRGNYPTWH</sequence>
<dbReference type="OrthoDB" id="4772757at2759"/>
<dbReference type="PROSITE" id="PS50297">
    <property type="entry name" value="ANK_REP_REGION"/>
    <property type="match status" value="1"/>
</dbReference>
<dbReference type="PANTHER" id="PTHR46224:SF64">
    <property type="entry name" value="IQ MOTIF AND ANKYRIN REPEAT DOMAIN-CONTAINING PROTEIN 1"/>
    <property type="match status" value="1"/>
</dbReference>
<dbReference type="RefSeq" id="XP_024710471.1">
    <property type="nucleotide sequence ID" value="XM_024851999.1"/>
</dbReference>
<accession>A0A2I2GQL2</accession>
<name>A0A2I2GQL2_9EURO</name>
<dbReference type="Proteomes" id="UP000234275">
    <property type="component" value="Unassembled WGS sequence"/>
</dbReference>
<dbReference type="InterPro" id="IPR002110">
    <property type="entry name" value="Ankyrin_rpt"/>
</dbReference>
<feature type="repeat" description="ANK" evidence="1">
    <location>
        <begin position="50"/>
        <end position="82"/>
    </location>
</feature>
<keyword evidence="3" id="KW-1185">Reference proteome</keyword>
<dbReference type="GeneID" id="36559697"/>
<protein>
    <submittedName>
        <fullName evidence="2">Ankyrin</fullName>
    </submittedName>
</protein>
<dbReference type="AlphaFoldDB" id="A0A2I2GQL2"/>
<dbReference type="Pfam" id="PF12796">
    <property type="entry name" value="Ank_2"/>
    <property type="match status" value="1"/>
</dbReference>
<keyword evidence="1" id="KW-0040">ANK repeat</keyword>
<dbReference type="SUPFAM" id="SSF48403">
    <property type="entry name" value="Ankyrin repeat"/>
    <property type="match status" value="1"/>
</dbReference>
<dbReference type="STRING" id="1392250.A0A2I2GQL2"/>
<comment type="caution">
    <text evidence="2">The sequence shown here is derived from an EMBL/GenBank/DDBJ whole genome shotgun (WGS) entry which is preliminary data.</text>
</comment>
<dbReference type="VEuPathDB" id="FungiDB:P170DRAFT_461097"/>
<dbReference type="Gene3D" id="1.25.40.20">
    <property type="entry name" value="Ankyrin repeat-containing domain"/>
    <property type="match status" value="1"/>
</dbReference>
<feature type="repeat" description="ANK" evidence="1">
    <location>
        <begin position="266"/>
        <end position="298"/>
    </location>
</feature>
<dbReference type="InterPro" id="IPR051616">
    <property type="entry name" value="Cul2-RING_E3_ligase_SR"/>
</dbReference>
<dbReference type="Pfam" id="PF00023">
    <property type="entry name" value="Ank"/>
    <property type="match status" value="1"/>
</dbReference>
<organism evidence="2 3">
    <name type="scientific">Aspergillus steynii IBT 23096</name>
    <dbReference type="NCBI Taxonomy" id="1392250"/>
    <lineage>
        <taxon>Eukaryota</taxon>
        <taxon>Fungi</taxon>
        <taxon>Dikarya</taxon>
        <taxon>Ascomycota</taxon>
        <taxon>Pezizomycotina</taxon>
        <taxon>Eurotiomycetes</taxon>
        <taxon>Eurotiomycetidae</taxon>
        <taxon>Eurotiales</taxon>
        <taxon>Aspergillaceae</taxon>
        <taxon>Aspergillus</taxon>
        <taxon>Aspergillus subgen. Circumdati</taxon>
    </lineage>
</organism>
<dbReference type="PROSITE" id="PS50088">
    <property type="entry name" value="ANK_REPEAT"/>
    <property type="match status" value="2"/>
</dbReference>
<dbReference type="SMART" id="SM00248">
    <property type="entry name" value="ANK"/>
    <property type="match status" value="6"/>
</dbReference>
<gene>
    <name evidence="2" type="ORF">P170DRAFT_461097</name>
</gene>
<proteinExistence type="predicted"/>
<evidence type="ECO:0000313" key="2">
    <source>
        <dbReference type="EMBL" id="PLB55169.1"/>
    </source>
</evidence>
<dbReference type="InterPro" id="IPR036770">
    <property type="entry name" value="Ankyrin_rpt-contain_sf"/>
</dbReference>
<dbReference type="EMBL" id="MSFO01000001">
    <property type="protein sequence ID" value="PLB55169.1"/>
    <property type="molecule type" value="Genomic_DNA"/>
</dbReference>
<dbReference type="PANTHER" id="PTHR46224">
    <property type="entry name" value="ANKYRIN REPEAT FAMILY PROTEIN"/>
    <property type="match status" value="1"/>
</dbReference>
<evidence type="ECO:0000256" key="1">
    <source>
        <dbReference type="PROSITE-ProRule" id="PRU00023"/>
    </source>
</evidence>